<organism evidence="2 3">
    <name type="scientific">Protea cynaroides</name>
    <dbReference type="NCBI Taxonomy" id="273540"/>
    <lineage>
        <taxon>Eukaryota</taxon>
        <taxon>Viridiplantae</taxon>
        <taxon>Streptophyta</taxon>
        <taxon>Embryophyta</taxon>
        <taxon>Tracheophyta</taxon>
        <taxon>Spermatophyta</taxon>
        <taxon>Magnoliopsida</taxon>
        <taxon>Proteales</taxon>
        <taxon>Proteaceae</taxon>
        <taxon>Protea</taxon>
    </lineage>
</organism>
<protein>
    <recommendedName>
        <fullName evidence="4">Pentatricopeptide repeat-containing protein</fullName>
    </recommendedName>
</protein>
<evidence type="ECO:0000256" key="1">
    <source>
        <dbReference type="ARBA" id="ARBA00007626"/>
    </source>
</evidence>
<dbReference type="AlphaFoldDB" id="A0A9Q0KIX3"/>
<comment type="similarity">
    <text evidence="1">Belongs to the PPR family. P subfamily.</text>
</comment>
<comment type="caution">
    <text evidence="2">The sequence shown here is derived from an EMBL/GenBank/DDBJ whole genome shotgun (WGS) entry which is preliminary data.</text>
</comment>
<evidence type="ECO:0000313" key="3">
    <source>
        <dbReference type="Proteomes" id="UP001141806"/>
    </source>
</evidence>
<name>A0A9Q0KIX3_9MAGN</name>
<dbReference type="Proteomes" id="UP001141806">
    <property type="component" value="Unassembled WGS sequence"/>
</dbReference>
<dbReference type="OrthoDB" id="185373at2759"/>
<dbReference type="PANTHER" id="PTHR46598">
    <property type="entry name" value="BNAC05G43320D PROTEIN"/>
    <property type="match status" value="1"/>
</dbReference>
<reference evidence="2" key="1">
    <citation type="journal article" date="2023" name="Plant J.">
        <title>The genome of the king protea, Protea cynaroides.</title>
        <authorList>
            <person name="Chang J."/>
            <person name="Duong T.A."/>
            <person name="Schoeman C."/>
            <person name="Ma X."/>
            <person name="Roodt D."/>
            <person name="Barker N."/>
            <person name="Li Z."/>
            <person name="Van de Peer Y."/>
            <person name="Mizrachi E."/>
        </authorList>
    </citation>
    <scope>NUCLEOTIDE SEQUENCE</scope>
    <source>
        <tissue evidence="2">Young leaves</tissue>
    </source>
</reference>
<dbReference type="EMBL" id="JAMYWD010000005">
    <property type="protein sequence ID" value="KAJ4971483.1"/>
    <property type="molecule type" value="Genomic_DNA"/>
</dbReference>
<keyword evidence="3" id="KW-1185">Reference proteome</keyword>
<dbReference type="PANTHER" id="PTHR46598:SF5">
    <property type="entry name" value="PENTACOTRIPEPTIDE-REPEAT REGION OF PRORP DOMAIN-CONTAINING PROTEIN"/>
    <property type="match status" value="1"/>
</dbReference>
<evidence type="ECO:0000313" key="2">
    <source>
        <dbReference type="EMBL" id="KAJ4971483.1"/>
    </source>
</evidence>
<gene>
    <name evidence="2" type="ORF">NE237_004582</name>
</gene>
<accession>A0A9Q0KIX3</accession>
<sequence length="106" mass="11721">MSQLVCQLSYQNTRQGLTLAQSIIQRLRDEQKLHRLDSNSLGLLAVVAPKTGHTFYATSIISMLCSGYLPHVKAWSAVVSRLAASGSIEALQLFNSVTRRLLRCFA</sequence>
<evidence type="ECO:0008006" key="4">
    <source>
        <dbReference type="Google" id="ProtNLM"/>
    </source>
</evidence>
<proteinExistence type="inferred from homology"/>